<dbReference type="Proteomes" id="UP000030752">
    <property type="component" value="Unassembled WGS sequence"/>
</dbReference>
<dbReference type="OrthoDB" id="16820at2759"/>
<evidence type="ECO:0000256" key="2">
    <source>
        <dbReference type="ARBA" id="ARBA00022630"/>
    </source>
</evidence>
<dbReference type="PANTHER" id="PTHR13789">
    <property type="entry name" value="MONOOXYGENASE"/>
    <property type="match status" value="1"/>
</dbReference>
<evidence type="ECO:0000313" key="8">
    <source>
        <dbReference type="Proteomes" id="UP000030752"/>
    </source>
</evidence>
<gene>
    <name evidence="7" type="ORF">HMPREF1541_07339</name>
</gene>
<organism evidence="7 8">
    <name type="scientific">Cyphellophora europaea (strain CBS 101466)</name>
    <name type="common">Phialophora europaea</name>
    <dbReference type="NCBI Taxonomy" id="1220924"/>
    <lineage>
        <taxon>Eukaryota</taxon>
        <taxon>Fungi</taxon>
        <taxon>Dikarya</taxon>
        <taxon>Ascomycota</taxon>
        <taxon>Pezizomycotina</taxon>
        <taxon>Eurotiomycetes</taxon>
        <taxon>Chaetothyriomycetidae</taxon>
        <taxon>Chaetothyriales</taxon>
        <taxon>Cyphellophoraceae</taxon>
        <taxon>Cyphellophora</taxon>
    </lineage>
</organism>
<dbReference type="PANTHER" id="PTHR13789:SF314">
    <property type="entry name" value="FAD-BINDING DOMAIN-CONTAINING PROTEIN"/>
    <property type="match status" value="1"/>
</dbReference>
<keyword evidence="2" id="KW-0285">Flavoprotein</keyword>
<comment type="similarity">
    <text evidence="1">Belongs to the paxM FAD-dependent monooxygenase family.</text>
</comment>
<evidence type="ECO:0000259" key="6">
    <source>
        <dbReference type="Pfam" id="PF01494"/>
    </source>
</evidence>
<keyword evidence="4" id="KW-0560">Oxidoreductase</keyword>
<feature type="domain" description="FAD-binding" evidence="6">
    <location>
        <begin position="12"/>
        <end position="344"/>
    </location>
</feature>
<dbReference type="InterPro" id="IPR036188">
    <property type="entry name" value="FAD/NAD-bd_sf"/>
</dbReference>
<dbReference type="EMBL" id="KB822723">
    <property type="protein sequence ID" value="ETN37716.1"/>
    <property type="molecule type" value="Genomic_DNA"/>
</dbReference>
<keyword evidence="5" id="KW-0503">Monooxygenase</keyword>
<evidence type="ECO:0000313" key="7">
    <source>
        <dbReference type="EMBL" id="ETN37716.1"/>
    </source>
</evidence>
<evidence type="ECO:0000256" key="1">
    <source>
        <dbReference type="ARBA" id="ARBA00007992"/>
    </source>
</evidence>
<dbReference type="PRINTS" id="PR00420">
    <property type="entry name" value="RNGMNOXGNASE"/>
</dbReference>
<evidence type="ECO:0000256" key="5">
    <source>
        <dbReference type="ARBA" id="ARBA00023033"/>
    </source>
</evidence>
<keyword evidence="8" id="KW-1185">Reference proteome</keyword>
<reference evidence="7 8" key="1">
    <citation type="submission" date="2013-03" db="EMBL/GenBank/DDBJ databases">
        <title>The Genome Sequence of Phialophora europaea CBS 101466.</title>
        <authorList>
            <consortium name="The Broad Institute Genomics Platform"/>
            <person name="Cuomo C."/>
            <person name="de Hoog S."/>
            <person name="Gorbushina A."/>
            <person name="Walker B."/>
            <person name="Young S.K."/>
            <person name="Zeng Q."/>
            <person name="Gargeya S."/>
            <person name="Fitzgerald M."/>
            <person name="Haas B."/>
            <person name="Abouelleil A."/>
            <person name="Allen A.W."/>
            <person name="Alvarado L."/>
            <person name="Arachchi H.M."/>
            <person name="Berlin A.M."/>
            <person name="Chapman S.B."/>
            <person name="Gainer-Dewar J."/>
            <person name="Goldberg J."/>
            <person name="Griggs A."/>
            <person name="Gujja S."/>
            <person name="Hansen M."/>
            <person name="Howarth C."/>
            <person name="Imamovic A."/>
            <person name="Ireland A."/>
            <person name="Larimer J."/>
            <person name="McCowan C."/>
            <person name="Murphy C."/>
            <person name="Pearson M."/>
            <person name="Poon T.W."/>
            <person name="Priest M."/>
            <person name="Roberts A."/>
            <person name="Saif S."/>
            <person name="Shea T."/>
            <person name="Sisk P."/>
            <person name="Sykes S."/>
            <person name="Wortman J."/>
            <person name="Nusbaum C."/>
            <person name="Birren B."/>
        </authorList>
    </citation>
    <scope>NUCLEOTIDE SEQUENCE [LARGE SCALE GENOMIC DNA]</scope>
    <source>
        <strain evidence="7 8">CBS 101466</strain>
    </source>
</reference>
<dbReference type="GO" id="GO:0004497">
    <property type="term" value="F:monooxygenase activity"/>
    <property type="evidence" value="ECO:0007669"/>
    <property type="project" value="UniProtKB-KW"/>
</dbReference>
<evidence type="ECO:0000256" key="3">
    <source>
        <dbReference type="ARBA" id="ARBA00022827"/>
    </source>
</evidence>
<sequence length="461" mass="51191">MNSSKPPRKPLQIIVIGAGLAGCTAAYIFSTRNHAVQILESRPDHASLYRGTGIMLRPNATRILSSPAFNLSNALAPVVDTSASTAIYRLDTGQLVTGRTAINVSTFPDWGVGRDEALRVLYSAAVEVGAHLQFGAVVESINEVERTGESAVKVRLQDGKVLEADLVLDASGAHSKLRRGILRDIGRPDVDATVVDGTAYAFKVPVARLRESTITRELLDSTDLNVWMGGSERYVVGRYQTTANEYHFLFFVSDESAAETGMDRRLWDGAGDVAHVREAYRGKCCAALWECLGMVEKCERWRLSEMPDLERWASRSGRVLLCGDSAHAMLPNAAQGFSQIVEDVGVLDYLLHGESRLMSWRVGEVVKLWEKARIPRVARVKAFARWNTDAFRGVLRFHRRQNEGEQGPGERTVVDLRDVMQDENADFSSGTFLKWVMDFDAIEEARRFVDREVVNSDKAKL</sequence>
<dbReference type="GeneID" id="19974678"/>
<dbReference type="InterPro" id="IPR002938">
    <property type="entry name" value="FAD-bd"/>
</dbReference>
<dbReference type="eggNOG" id="KOG2614">
    <property type="taxonomic scope" value="Eukaryota"/>
</dbReference>
<dbReference type="InParanoid" id="W2RMG9"/>
<protein>
    <recommendedName>
        <fullName evidence="6">FAD-binding domain-containing protein</fullName>
    </recommendedName>
</protein>
<dbReference type="HOGENOM" id="CLU_009665_19_3_1"/>
<dbReference type="GO" id="GO:0071949">
    <property type="term" value="F:FAD binding"/>
    <property type="evidence" value="ECO:0007669"/>
    <property type="project" value="InterPro"/>
</dbReference>
<dbReference type="AlphaFoldDB" id="W2RMG9"/>
<keyword evidence="3" id="KW-0274">FAD</keyword>
<evidence type="ECO:0000256" key="4">
    <source>
        <dbReference type="ARBA" id="ARBA00023002"/>
    </source>
</evidence>
<dbReference type="InterPro" id="IPR050493">
    <property type="entry name" value="FAD-dep_Monooxygenase_BioMet"/>
</dbReference>
<dbReference type="SUPFAM" id="SSF51905">
    <property type="entry name" value="FAD/NAD(P)-binding domain"/>
    <property type="match status" value="1"/>
</dbReference>
<accession>W2RMG9</accession>
<name>W2RMG9_CYPE1</name>
<dbReference type="PROSITE" id="PS51257">
    <property type="entry name" value="PROKAR_LIPOPROTEIN"/>
    <property type="match status" value="1"/>
</dbReference>
<dbReference type="RefSeq" id="XP_008719885.1">
    <property type="nucleotide sequence ID" value="XM_008721663.1"/>
</dbReference>
<dbReference type="STRING" id="1220924.W2RMG9"/>
<dbReference type="Pfam" id="PF01494">
    <property type="entry name" value="FAD_binding_3"/>
    <property type="match status" value="1"/>
</dbReference>
<dbReference type="VEuPathDB" id="FungiDB:HMPREF1541_07339"/>
<dbReference type="Gene3D" id="3.50.50.60">
    <property type="entry name" value="FAD/NAD(P)-binding domain"/>
    <property type="match status" value="1"/>
</dbReference>
<proteinExistence type="inferred from homology"/>